<accession>A0AB35T4I5</accession>
<keyword evidence="1" id="KW-0472">Membrane</keyword>
<gene>
    <name evidence="2" type="ORF">SIL72_03135</name>
</gene>
<feature type="transmembrane region" description="Helical" evidence="1">
    <location>
        <begin position="85"/>
        <end position="105"/>
    </location>
</feature>
<reference evidence="2" key="1">
    <citation type="submission" date="2023-11" db="EMBL/GenBank/DDBJ databases">
        <title>MicrobeMod: A computational toolkit for identifying prokaryotic methylation and restriction-modification with nanopore sequencing.</title>
        <authorList>
            <person name="Crits-Christoph A."/>
            <person name="Kang S.C."/>
            <person name="Lee H."/>
            <person name="Ostrov N."/>
        </authorList>
    </citation>
    <scope>NUCLEOTIDE SEQUENCE</scope>
    <source>
        <strain evidence="2">ATCC 51242</strain>
    </source>
</reference>
<protein>
    <submittedName>
        <fullName evidence="2">Uncharacterized protein</fullName>
    </submittedName>
</protein>
<keyword evidence="1" id="KW-0812">Transmembrane</keyword>
<dbReference type="EMBL" id="JAWXXX010000001">
    <property type="protein sequence ID" value="MDX5893018.1"/>
    <property type="molecule type" value="Genomic_DNA"/>
</dbReference>
<sequence>MAALVAGEWNDPGVATGRVQMRLFLAGWGLTAVLLAAGFLFGGFGRQRSGSRPALPSGVYSWATGVVVGLAVGTTDWSAPSFVGWWQFWWTVPLLAAYLGLSGALRRDRR</sequence>
<dbReference type="Proteomes" id="UP001281130">
    <property type="component" value="Unassembled WGS sequence"/>
</dbReference>
<dbReference type="RefSeq" id="WP_143533810.1">
    <property type="nucleotide sequence ID" value="NZ_CP007514.1"/>
</dbReference>
<evidence type="ECO:0000256" key="1">
    <source>
        <dbReference type="SAM" id="Phobius"/>
    </source>
</evidence>
<feature type="transmembrane region" description="Helical" evidence="1">
    <location>
        <begin position="54"/>
        <end position="73"/>
    </location>
</feature>
<evidence type="ECO:0000313" key="3">
    <source>
        <dbReference type="Proteomes" id="UP001281130"/>
    </source>
</evidence>
<feature type="transmembrane region" description="Helical" evidence="1">
    <location>
        <begin position="23"/>
        <end position="42"/>
    </location>
</feature>
<keyword evidence="1" id="KW-1133">Transmembrane helix</keyword>
<organism evidence="2 3">
    <name type="scientific">Rubrobacter radiotolerans</name>
    <name type="common">Arthrobacter radiotolerans</name>
    <dbReference type="NCBI Taxonomy" id="42256"/>
    <lineage>
        <taxon>Bacteria</taxon>
        <taxon>Bacillati</taxon>
        <taxon>Actinomycetota</taxon>
        <taxon>Rubrobacteria</taxon>
        <taxon>Rubrobacterales</taxon>
        <taxon>Rubrobacteraceae</taxon>
        <taxon>Rubrobacter</taxon>
    </lineage>
</organism>
<name>A0AB35T4I5_RUBRA</name>
<comment type="caution">
    <text evidence="2">The sequence shown here is derived from an EMBL/GenBank/DDBJ whole genome shotgun (WGS) entry which is preliminary data.</text>
</comment>
<evidence type="ECO:0000313" key="2">
    <source>
        <dbReference type="EMBL" id="MDX5893018.1"/>
    </source>
</evidence>
<dbReference type="AlphaFoldDB" id="A0AB35T4I5"/>
<proteinExistence type="predicted"/>